<gene>
    <name evidence="9" type="ORF">GTA51_05730</name>
</gene>
<keyword evidence="9" id="KW-0012">Acyltransferase</keyword>
<name>A0A7C9N4R7_9BACT</name>
<sequence>MSARSLVSPEISNRLSVLRSLLVIFVIGIHAEKGLQAYYPDIPALLRIYLNIVPHNIFRLAVPIFFAISGYLFFLTYKPDVASYGRMIVKKTRTILIPYLLFNAISLLLIFIFNKIPYIGDINMVHQDGVLALLFGLNRYPVNYTLWFLRDLYIYFLLTPVFYIVTLEIPLLGLIVFWAIWMFVPQAGVPIELSGLLFFYGGGMLARLRVDLDGAKHLLLPVFALYLLLLCATASYEYVNGTVSYYHLLYRHSMIFGVLTVWLLSAYAPLHDNKTLLKLAGTSFFVYLVHEPILSYCIYGTRYLFKPSGTLVGIAYMWLLMAVDYALCLGLARILQRYASRLYALASGAR</sequence>
<comment type="caution">
    <text evidence="9">The sequence shown here is derived from an EMBL/GenBank/DDBJ whole genome shotgun (WGS) entry which is preliminary data.</text>
</comment>
<dbReference type="Pfam" id="PF01757">
    <property type="entry name" value="Acyl_transf_3"/>
    <property type="match status" value="1"/>
</dbReference>
<proteinExistence type="inferred from homology"/>
<dbReference type="OrthoDB" id="265992at2"/>
<keyword evidence="4 7" id="KW-0812">Transmembrane</keyword>
<evidence type="ECO:0000256" key="6">
    <source>
        <dbReference type="ARBA" id="ARBA00023136"/>
    </source>
</evidence>
<feature type="transmembrane region" description="Helical" evidence="7">
    <location>
        <begin position="152"/>
        <end position="181"/>
    </location>
</feature>
<dbReference type="PANTHER" id="PTHR40074:SF2">
    <property type="entry name" value="O-ACETYLTRANSFERASE WECH"/>
    <property type="match status" value="1"/>
</dbReference>
<keyword evidence="9" id="KW-0808">Transferase</keyword>
<feature type="transmembrane region" description="Helical" evidence="7">
    <location>
        <begin position="248"/>
        <end position="270"/>
    </location>
</feature>
<evidence type="ECO:0000256" key="5">
    <source>
        <dbReference type="ARBA" id="ARBA00022989"/>
    </source>
</evidence>
<comment type="similarity">
    <text evidence="2">Belongs to the acyltransferase 3 family.</text>
</comment>
<feature type="transmembrane region" description="Helical" evidence="7">
    <location>
        <begin position="218"/>
        <end position="236"/>
    </location>
</feature>
<feature type="transmembrane region" description="Helical" evidence="7">
    <location>
        <begin position="96"/>
        <end position="116"/>
    </location>
</feature>
<dbReference type="InterPro" id="IPR002656">
    <property type="entry name" value="Acyl_transf_3_dom"/>
</dbReference>
<protein>
    <submittedName>
        <fullName evidence="9">Acyltransferase family protein</fullName>
    </submittedName>
</protein>
<evidence type="ECO:0000313" key="10">
    <source>
        <dbReference type="Proteomes" id="UP000482487"/>
    </source>
</evidence>
<keyword evidence="5 7" id="KW-1133">Transmembrane helix</keyword>
<organism evidence="9 10">
    <name type="scientific">Solidesulfovibrio aerotolerans</name>
    <dbReference type="NCBI Taxonomy" id="295255"/>
    <lineage>
        <taxon>Bacteria</taxon>
        <taxon>Pseudomonadati</taxon>
        <taxon>Thermodesulfobacteriota</taxon>
        <taxon>Desulfovibrionia</taxon>
        <taxon>Desulfovibrionales</taxon>
        <taxon>Desulfovibrionaceae</taxon>
        <taxon>Solidesulfovibrio</taxon>
    </lineage>
</organism>
<dbReference type="AlphaFoldDB" id="A0A7C9N4R7"/>
<feature type="transmembrane region" description="Helical" evidence="7">
    <location>
        <begin position="187"/>
        <end position="206"/>
    </location>
</feature>
<evidence type="ECO:0000313" key="9">
    <source>
        <dbReference type="EMBL" id="MYL82635.1"/>
    </source>
</evidence>
<dbReference type="GO" id="GO:0009246">
    <property type="term" value="P:enterobacterial common antigen biosynthetic process"/>
    <property type="evidence" value="ECO:0007669"/>
    <property type="project" value="TreeGrafter"/>
</dbReference>
<reference evidence="9 10" key="1">
    <citation type="submission" date="2020-01" db="EMBL/GenBank/DDBJ databases">
        <title>Genome sequence of Desulfovibrio aerotolerans DSM 16695(T).</title>
        <authorList>
            <person name="Karnachuk O."/>
            <person name="Avakyan M."/>
            <person name="Mardanov A."/>
            <person name="Kadnikov V."/>
            <person name="Ravin N."/>
        </authorList>
    </citation>
    <scope>NUCLEOTIDE SEQUENCE [LARGE SCALE GENOMIC DNA]</scope>
    <source>
        <strain evidence="9 10">DSM 16695</strain>
    </source>
</reference>
<evidence type="ECO:0000256" key="2">
    <source>
        <dbReference type="ARBA" id="ARBA00007400"/>
    </source>
</evidence>
<feature type="transmembrane region" description="Helical" evidence="7">
    <location>
        <begin position="311"/>
        <end position="332"/>
    </location>
</feature>
<accession>A0A7C9N4R7</accession>
<dbReference type="PANTHER" id="PTHR40074">
    <property type="entry name" value="O-ACETYLTRANSFERASE WECH"/>
    <property type="match status" value="1"/>
</dbReference>
<evidence type="ECO:0000259" key="8">
    <source>
        <dbReference type="Pfam" id="PF01757"/>
    </source>
</evidence>
<dbReference type="GO" id="GO:0016413">
    <property type="term" value="F:O-acetyltransferase activity"/>
    <property type="evidence" value="ECO:0007669"/>
    <property type="project" value="TreeGrafter"/>
</dbReference>
<dbReference type="GO" id="GO:0005886">
    <property type="term" value="C:plasma membrane"/>
    <property type="evidence" value="ECO:0007669"/>
    <property type="project" value="UniProtKB-SubCell"/>
</dbReference>
<evidence type="ECO:0000256" key="3">
    <source>
        <dbReference type="ARBA" id="ARBA00022475"/>
    </source>
</evidence>
<evidence type="ECO:0000256" key="4">
    <source>
        <dbReference type="ARBA" id="ARBA00022692"/>
    </source>
</evidence>
<comment type="subcellular location">
    <subcellularLocation>
        <location evidence="1">Cell membrane</location>
        <topology evidence="1">Multi-pass membrane protein</topology>
    </subcellularLocation>
</comment>
<dbReference type="Proteomes" id="UP000482487">
    <property type="component" value="Unassembled WGS sequence"/>
</dbReference>
<feature type="transmembrane region" description="Helical" evidence="7">
    <location>
        <begin position="282"/>
        <end position="305"/>
    </location>
</feature>
<feature type="transmembrane region" description="Helical" evidence="7">
    <location>
        <begin position="57"/>
        <end position="75"/>
    </location>
</feature>
<dbReference type="EMBL" id="WVUD01000006">
    <property type="protein sequence ID" value="MYL82635.1"/>
    <property type="molecule type" value="Genomic_DNA"/>
</dbReference>
<evidence type="ECO:0000256" key="1">
    <source>
        <dbReference type="ARBA" id="ARBA00004651"/>
    </source>
</evidence>
<keyword evidence="3" id="KW-1003">Cell membrane</keyword>
<keyword evidence="6 7" id="KW-0472">Membrane</keyword>
<feature type="domain" description="Acyltransferase 3" evidence="8">
    <location>
        <begin position="15"/>
        <end position="322"/>
    </location>
</feature>
<feature type="transmembrane region" description="Helical" evidence="7">
    <location>
        <begin position="12"/>
        <end position="31"/>
    </location>
</feature>
<feature type="transmembrane region" description="Helical" evidence="7">
    <location>
        <begin position="122"/>
        <end position="140"/>
    </location>
</feature>
<evidence type="ECO:0000256" key="7">
    <source>
        <dbReference type="SAM" id="Phobius"/>
    </source>
</evidence>
<keyword evidence="10" id="KW-1185">Reference proteome</keyword>
<dbReference type="RefSeq" id="WP_160959422.1">
    <property type="nucleotide sequence ID" value="NZ_WVUD01000006.1"/>
</dbReference>